<dbReference type="Gene3D" id="3.60.160.10">
    <property type="entry name" value="Mitochondrial biogenesis AIM24"/>
    <property type="match status" value="1"/>
</dbReference>
<proteinExistence type="predicted"/>
<gene>
    <name evidence="1" type="ORF">SAMN06295960_2340</name>
</gene>
<dbReference type="InterPro" id="IPR016031">
    <property type="entry name" value="Trp_RNA-bd_attenuator-like_dom"/>
</dbReference>
<dbReference type="Pfam" id="PF01987">
    <property type="entry name" value="AIM24"/>
    <property type="match status" value="1"/>
</dbReference>
<dbReference type="SUPFAM" id="SSF51219">
    <property type="entry name" value="TRAP-like"/>
    <property type="match status" value="1"/>
</dbReference>
<reference evidence="1 2" key="1">
    <citation type="submission" date="2017-04" db="EMBL/GenBank/DDBJ databases">
        <authorList>
            <person name="Afonso C.L."/>
            <person name="Miller P.J."/>
            <person name="Scott M.A."/>
            <person name="Spackman E."/>
            <person name="Goraichik I."/>
            <person name="Dimitrov K.M."/>
            <person name="Suarez D.L."/>
            <person name="Swayne D.E."/>
        </authorList>
    </citation>
    <scope>NUCLEOTIDE SEQUENCE [LARGE SCALE GENOMIC DNA]</scope>
    <source>
        <strain evidence="1 2">11</strain>
    </source>
</reference>
<dbReference type="OrthoDB" id="2632108at2"/>
<dbReference type="EMBL" id="FXAZ01000002">
    <property type="protein sequence ID" value="SMG38847.1"/>
    <property type="molecule type" value="Genomic_DNA"/>
</dbReference>
<protein>
    <submittedName>
        <fullName evidence="1">Biogenesis AIM24</fullName>
    </submittedName>
</protein>
<dbReference type="InterPro" id="IPR036983">
    <property type="entry name" value="AIM24_sf"/>
</dbReference>
<evidence type="ECO:0000313" key="1">
    <source>
        <dbReference type="EMBL" id="SMG38847.1"/>
    </source>
</evidence>
<name>A0A1X7KCP6_9BACL</name>
<accession>A0A1X7KCP6</accession>
<dbReference type="Proteomes" id="UP000193834">
    <property type="component" value="Unassembled WGS sequence"/>
</dbReference>
<dbReference type="AlphaFoldDB" id="A0A1X7KCP6"/>
<keyword evidence="2" id="KW-1185">Reference proteome</keyword>
<organism evidence="1 2">
    <name type="scientific">Paenibacillus aquistagni</name>
    <dbReference type="NCBI Taxonomy" id="1852522"/>
    <lineage>
        <taxon>Bacteria</taxon>
        <taxon>Bacillati</taxon>
        <taxon>Bacillota</taxon>
        <taxon>Bacilli</taxon>
        <taxon>Bacillales</taxon>
        <taxon>Paenibacillaceae</taxon>
        <taxon>Paenibacillus</taxon>
    </lineage>
</organism>
<evidence type="ECO:0000313" key="2">
    <source>
        <dbReference type="Proteomes" id="UP000193834"/>
    </source>
</evidence>
<dbReference type="InterPro" id="IPR002838">
    <property type="entry name" value="AIM24"/>
</dbReference>
<dbReference type="RefSeq" id="WP_085494513.1">
    <property type="nucleotide sequence ID" value="NZ_FXAZ01000002.1"/>
</dbReference>
<sequence length="233" mass="26384">MHIVSDQQTVMSQAVTVQLEEQEAVYVLHPQQIVSFQGQSEQREDHFMDIAGMYRKRKFIQSRIAGPASFLLGLPAGFCIQMLPITEGTDLLFEWKHILFYTEGMKVERRIQTLKNAVITRELVKMKFSSPDGVLGIVSNGPLHIMELHPDKPTYVDVGCLVAYPENAVLKPRVYGNTLASQYMNYHWEITGRGYVLLQTGKSDAQFAKDLEGDGIVKRVLREVIPFGNVIIK</sequence>